<keyword evidence="5" id="KW-1185">Reference proteome</keyword>
<protein>
    <submittedName>
        <fullName evidence="4">NADH dehydrogenase</fullName>
    </submittedName>
</protein>
<evidence type="ECO:0000259" key="3">
    <source>
        <dbReference type="Pfam" id="PF13460"/>
    </source>
</evidence>
<comment type="caution">
    <text evidence="4">The sequence shown here is derived from an EMBL/GenBank/DDBJ whole genome shotgun (WGS) entry which is preliminary data.</text>
</comment>
<name>A0A3N2AQI4_9MICO</name>
<dbReference type="AlphaFoldDB" id="A0A3N2AQI4"/>
<dbReference type="InterPro" id="IPR016040">
    <property type="entry name" value="NAD(P)-bd_dom"/>
</dbReference>
<proteinExistence type="predicted"/>
<dbReference type="InterPro" id="IPR044256">
    <property type="entry name" value="HCF244-like"/>
</dbReference>
<evidence type="ECO:0000313" key="5">
    <source>
        <dbReference type="Proteomes" id="UP000275456"/>
    </source>
</evidence>
<dbReference type="Gene3D" id="3.40.50.720">
    <property type="entry name" value="NAD(P)-binding Rossmann-like Domain"/>
    <property type="match status" value="1"/>
</dbReference>
<dbReference type="SUPFAM" id="SSF51735">
    <property type="entry name" value="NAD(P)-binding Rossmann-fold domains"/>
    <property type="match status" value="1"/>
</dbReference>
<dbReference type="InterPro" id="IPR036291">
    <property type="entry name" value="NAD(P)-bd_dom_sf"/>
</dbReference>
<keyword evidence="2" id="KW-0604">Photosystem II</keyword>
<sequence>MILVCGATGLLGSRIVEHLVEAEQAVRAFVRPDTDASALQASGVTIARGDLRGPTSVRAALAGVDTVVTSANAVSRILDGDKDLTIADVDLAGNLDLIRAASEAGVRRFVFVSAAGMGRGLERLAPLTEAKWHAEQALAASPMRSVVVRSDMLMEIWLEPLSGIDPGNGKAVVYGRGQAAHRYIAADDLAALCAHLATVDDPPRVVEVGGPEALTRNEVVAAFAAAAGRELRVRHVPRGVLDLASRALWNMKPALASMLAMALFSDTHPSTADDAPLRAAGIEPRTASDYIRASVDVR</sequence>
<evidence type="ECO:0000313" key="4">
    <source>
        <dbReference type="EMBL" id="ROR65313.1"/>
    </source>
</evidence>
<evidence type="ECO:0000256" key="2">
    <source>
        <dbReference type="ARBA" id="ARBA00023276"/>
    </source>
</evidence>
<keyword evidence="1" id="KW-0602">Photosynthesis</keyword>
<accession>A0A3N2AQI4</accession>
<organism evidence="4 5">
    <name type="scientific">Agrococcus jenensis</name>
    <dbReference type="NCBI Taxonomy" id="46353"/>
    <lineage>
        <taxon>Bacteria</taxon>
        <taxon>Bacillati</taxon>
        <taxon>Actinomycetota</taxon>
        <taxon>Actinomycetes</taxon>
        <taxon>Micrococcales</taxon>
        <taxon>Microbacteriaceae</taxon>
        <taxon>Agrococcus</taxon>
    </lineage>
</organism>
<dbReference type="Pfam" id="PF13460">
    <property type="entry name" value="NAD_binding_10"/>
    <property type="match status" value="1"/>
</dbReference>
<dbReference type="GO" id="GO:0009523">
    <property type="term" value="C:photosystem II"/>
    <property type="evidence" value="ECO:0007669"/>
    <property type="project" value="UniProtKB-KW"/>
</dbReference>
<dbReference type="EMBL" id="RKHJ01000001">
    <property type="protein sequence ID" value="ROR65313.1"/>
    <property type="molecule type" value="Genomic_DNA"/>
</dbReference>
<dbReference type="GO" id="GO:0015979">
    <property type="term" value="P:photosynthesis"/>
    <property type="evidence" value="ECO:0007669"/>
    <property type="project" value="UniProtKB-KW"/>
</dbReference>
<dbReference type="Proteomes" id="UP000275456">
    <property type="component" value="Unassembled WGS sequence"/>
</dbReference>
<evidence type="ECO:0000256" key="1">
    <source>
        <dbReference type="ARBA" id="ARBA00022531"/>
    </source>
</evidence>
<dbReference type="PANTHER" id="PTHR47128">
    <property type="match status" value="1"/>
</dbReference>
<reference evidence="4 5" key="1">
    <citation type="submission" date="2018-11" db="EMBL/GenBank/DDBJ databases">
        <title>Sequencing the genomes of 1000 actinobacteria strains.</title>
        <authorList>
            <person name="Klenk H.-P."/>
        </authorList>
    </citation>
    <scope>NUCLEOTIDE SEQUENCE [LARGE SCALE GENOMIC DNA]</scope>
    <source>
        <strain evidence="4 5">DSM 9580</strain>
    </source>
</reference>
<feature type="domain" description="NAD(P)-binding" evidence="3">
    <location>
        <begin position="6"/>
        <end position="197"/>
    </location>
</feature>
<dbReference type="PANTHER" id="PTHR47128:SF2">
    <property type="entry name" value="PROTEIN HIGH CHLOROPHYLL FLUORESCENCE PHENOTYPE 244, CHLOROPLASTIC"/>
    <property type="match status" value="1"/>
</dbReference>
<gene>
    <name evidence="4" type="ORF">EDD26_0679</name>
</gene>